<dbReference type="InterPro" id="IPR051343">
    <property type="entry name" value="G-type_lectin_kinases/EP1-like"/>
</dbReference>
<name>A0AAW0JXS5_QUESU</name>
<comment type="caution">
    <text evidence="7">The sequence shown here is derived from an EMBL/GenBank/DDBJ whole genome shotgun (WGS) entry which is preliminary data.</text>
</comment>
<feature type="signal peptide" evidence="5">
    <location>
        <begin position="1"/>
        <end position="27"/>
    </location>
</feature>
<accession>A0AAW0JXS5</accession>
<dbReference type="SUPFAM" id="SSF51110">
    <property type="entry name" value="alpha-D-mannose-specific plant lectins"/>
    <property type="match status" value="1"/>
</dbReference>
<dbReference type="AlphaFoldDB" id="A0AAW0JXS5"/>
<feature type="chain" id="PRO_5043732253" evidence="5">
    <location>
        <begin position="28"/>
        <end position="534"/>
    </location>
</feature>
<evidence type="ECO:0000313" key="8">
    <source>
        <dbReference type="Proteomes" id="UP000237347"/>
    </source>
</evidence>
<dbReference type="Gene3D" id="1.10.510.10">
    <property type="entry name" value="Transferase(Phosphotransferase) domain 1"/>
    <property type="match status" value="1"/>
</dbReference>
<evidence type="ECO:0000256" key="4">
    <source>
        <dbReference type="SAM" id="Phobius"/>
    </source>
</evidence>
<keyword evidence="2" id="KW-1015">Disulfide bond</keyword>
<evidence type="ECO:0000259" key="6">
    <source>
        <dbReference type="Pfam" id="PF08276"/>
    </source>
</evidence>
<dbReference type="PANTHER" id="PTHR47976">
    <property type="entry name" value="G-TYPE LECTIN S-RECEPTOR-LIKE SERINE/THREONINE-PROTEIN KINASE SD2-5"/>
    <property type="match status" value="1"/>
</dbReference>
<dbReference type="InterPro" id="IPR003609">
    <property type="entry name" value="Pan_app"/>
</dbReference>
<dbReference type="Gene3D" id="2.90.10.10">
    <property type="entry name" value="Bulb-type lectin domain"/>
    <property type="match status" value="1"/>
</dbReference>
<keyword evidence="4" id="KW-0472">Membrane</keyword>
<dbReference type="GO" id="GO:0016301">
    <property type="term" value="F:kinase activity"/>
    <property type="evidence" value="ECO:0007669"/>
    <property type="project" value="UniProtKB-KW"/>
</dbReference>
<dbReference type="EMBL" id="PKMF04000443">
    <property type="protein sequence ID" value="KAK7831495.1"/>
    <property type="molecule type" value="Genomic_DNA"/>
</dbReference>
<keyword evidence="4" id="KW-0812">Transmembrane</keyword>
<sequence>MATSTHPQFCCLLLLLLLLPLLPTVFTTYTKDDCNKWLQIPSFVAKPGTGILSPSGKFIFGFHPLESSEKVNQFLLAVWFNKTKDPTIVWSTNGNKPAPEGSELKLSSNKESHQSETNYSDGRFEVALQLDGNFVLYYLWSEKIKGPYFATMTMQCISVLNFTEDGRMYILDENNSYIYSLTEKNPGSRESFYHMARIDPDGGFRLYSLPRKENPTSDGLESCSSSSWNEVQSIPDDTCGRFDANFFVGGLCGLNGICRTSDESSGNGKAFCTCPSGFSPLDPSNGWAGCKPNFPLPSCDNGWEANKGSVTFAELPKVDWPLSADYSLLQGVSEAECKQQCLDNCMCVVTVHDKQMIHVGRSILCPMEDTVKMLRERLSSRPWFREERQSVVVVLALLLGSSAFLNILFFSASIVAIIYLYHKRLNSRWNIHSTLATNVRSYTYKELDEATRGFKQTVGKGAFGTLIENDEEARNDMKRLERLVIVAIWCIQEDPSLRPSMKKVTQMLEGEGVIEVSVPPSPSLFTSSPPSFKK</sequence>
<proteinExistence type="predicted"/>
<protein>
    <submittedName>
        <fullName evidence="7">G-type lectin s-receptor-like serine/threonine-protein kinase lecrk3</fullName>
    </submittedName>
</protein>
<keyword evidence="8" id="KW-1185">Reference proteome</keyword>
<dbReference type="Proteomes" id="UP000237347">
    <property type="component" value="Unassembled WGS sequence"/>
</dbReference>
<evidence type="ECO:0000256" key="3">
    <source>
        <dbReference type="SAM" id="MobiDB-lite"/>
    </source>
</evidence>
<reference evidence="7 8" key="1">
    <citation type="journal article" date="2018" name="Sci. Data">
        <title>The draft genome sequence of cork oak.</title>
        <authorList>
            <person name="Ramos A.M."/>
            <person name="Usie A."/>
            <person name="Barbosa P."/>
            <person name="Barros P.M."/>
            <person name="Capote T."/>
            <person name="Chaves I."/>
            <person name="Simoes F."/>
            <person name="Abreu I."/>
            <person name="Carrasquinho I."/>
            <person name="Faro C."/>
            <person name="Guimaraes J.B."/>
            <person name="Mendonca D."/>
            <person name="Nobrega F."/>
            <person name="Rodrigues L."/>
            <person name="Saibo N.J.M."/>
            <person name="Varela M.C."/>
            <person name="Egas C."/>
            <person name="Matos J."/>
            <person name="Miguel C.M."/>
            <person name="Oliveira M.M."/>
            <person name="Ricardo C.P."/>
            <person name="Goncalves S."/>
        </authorList>
    </citation>
    <scope>NUCLEOTIDE SEQUENCE [LARGE SCALE GENOMIC DNA]</scope>
    <source>
        <strain evidence="8">cv. HL8</strain>
    </source>
</reference>
<feature type="region of interest" description="Disordered" evidence="3">
    <location>
        <begin position="91"/>
        <end position="117"/>
    </location>
</feature>
<evidence type="ECO:0000256" key="2">
    <source>
        <dbReference type="ARBA" id="ARBA00023157"/>
    </source>
</evidence>
<evidence type="ECO:0000313" key="7">
    <source>
        <dbReference type="EMBL" id="KAK7831495.1"/>
    </source>
</evidence>
<keyword evidence="1 5" id="KW-0732">Signal</keyword>
<feature type="transmembrane region" description="Helical" evidence="4">
    <location>
        <begin position="391"/>
        <end position="421"/>
    </location>
</feature>
<evidence type="ECO:0000256" key="5">
    <source>
        <dbReference type="SAM" id="SignalP"/>
    </source>
</evidence>
<feature type="domain" description="Apple" evidence="6">
    <location>
        <begin position="308"/>
        <end position="348"/>
    </location>
</feature>
<organism evidence="7 8">
    <name type="scientific">Quercus suber</name>
    <name type="common">Cork oak</name>
    <dbReference type="NCBI Taxonomy" id="58331"/>
    <lineage>
        <taxon>Eukaryota</taxon>
        <taxon>Viridiplantae</taxon>
        <taxon>Streptophyta</taxon>
        <taxon>Embryophyta</taxon>
        <taxon>Tracheophyta</taxon>
        <taxon>Spermatophyta</taxon>
        <taxon>Magnoliopsida</taxon>
        <taxon>eudicotyledons</taxon>
        <taxon>Gunneridae</taxon>
        <taxon>Pentapetalae</taxon>
        <taxon>rosids</taxon>
        <taxon>fabids</taxon>
        <taxon>Fagales</taxon>
        <taxon>Fagaceae</taxon>
        <taxon>Quercus</taxon>
    </lineage>
</organism>
<dbReference type="PANTHER" id="PTHR47976:SF2">
    <property type="entry name" value="RECEPTOR-LIKE SERINE_THREONINE-PROTEIN KINASE"/>
    <property type="match status" value="1"/>
</dbReference>
<keyword evidence="4" id="KW-1133">Transmembrane helix</keyword>
<evidence type="ECO:0000256" key="1">
    <source>
        <dbReference type="ARBA" id="ARBA00022729"/>
    </source>
</evidence>
<gene>
    <name evidence="7" type="primary">LECRK3_20</name>
    <name evidence="7" type="ORF">CFP56_027287</name>
</gene>
<dbReference type="Pfam" id="PF08276">
    <property type="entry name" value="PAN_2"/>
    <property type="match status" value="1"/>
</dbReference>
<dbReference type="InterPro" id="IPR036426">
    <property type="entry name" value="Bulb-type_lectin_dom_sf"/>
</dbReference>